<dbReference type="AlphaFoldDB" id="A0A8S3H6V8"/>
<protein>
    <submittedName>
        <fullName evidence="1">Uncharacterized protein</fullName>
    </submittedName>
</protein>
<evidence type="ECO:0000313" key="2">
    <source>
        <dbReference type="Proteomes" id="UP000681720"/>
    </source>
</evidence>
<dbReference type="Gene3D" id="1.20.58.60">
    <property type="match status" value="1"/>
</dbReference>
<gene>
    <name evidence="1" type="ORF">GIL414_LOCUS68052</name>
</gene>
<sequence length="284" mass="33870">LKDFDFQALDENIHNHTSNYNRFNKQLSDLRQYTSTEGQRILHEEQMSVETRWNQINRLTTDKIRETERLYESRKSFHNRFEVFERTAREIVEQVEGSGQIQTSTWNQTFLRLQQTQKQLETIQPLISTIGKELINFELSGLSKADSQTIQNAFDAHRQRINTVEIILQKRLNLLQRYEQHINCSMEIRKKLQKINDEIQQRQQMKLTDIDLIRTEFDRYTNDLRSIQSESSLLDRLMEESNTTLSDSTTNRNIFFLVEYRTIQNLVDSIDNKVCYVVSQNLHT</sequence>
<proteinExistence type="predicted"/>
<dbReference type="Proteomes" id="UP000681720">
    <property type="component" value="Unassembled WGS sequence"/>
</dbReference>
<feature type="non-terminal residue" evidence="1">
    <location>
        <position position="284"/>
    </location>
</feature>
<evidence type="ECO:0000313" key="1">
    <source>
        <dbReference type="EMBL" id="CAF5177079.1"/>
    </source>
</evidence>
<comment type="caution">
    <text evidence="1">The sequence shown here is derived from an EMBL/GenBank/DDBJ whole genome shotgun (WGS) entry which is preliminary data.</text>
</comment>
<reference evidence="1" key="1">
    <citation type="submission" date="2021-02" db="EMBL/GenBank/DDBJ databases">
        <authorList>
            <person name="Nowell W R."/>
        </authorList>
    </citation>
    <scope>NUCLEOTIDE SEQUENCE</scope>
</reference>
<name>A0A8S3H6V8_9BILA</name>
<organism evidence="1 2">
    <name type="scientific">Rotaria magnacalcarata</name>
    <dbReference type="NCBI Taxonomy" id="392030"/>
    <lineage>
        <taxon>Eukaryota</taxon>
        <taxon>Metazoa</taxon>
        <taxon>Spiralia</taxon>
        <taxon>Gnathifera</taxon>
        <taxon>Rotifera</taxon>
        <taxon>Eurotatoria</taxon>
        <taxon>Bdelloidea</taxon>
        <taxon>Philodinida</taxon>
        <taxon>Philodinidae</taxon>
        <taxon>Rotaria</taxon>
    </lineage>
</organism>
<accession>A0A8S3H6V8</accession>
<dbReference type="EMBL" id="CAJOBJ010327223">
    <property type="protein sequence ID" value="CAF5177079.1"/>
    <property type="molecule type" value="Genomic_DNA"/>
</dbReference>